<feature type="transmembrane region" description="Helical" evidence="1">
    <location>
        <begin position="168"/>
        <end position="185"/>
    </location>
</feature>
<evidence type="ECO:0000256" key="1">
    <source>
        <dbReference type="SAM" id="Phobius"/>
    </source>
</evidence>
<dbReference type="EMBL" id="QWVS01000028">
    <property type="protein sequence ID" value="RID84104.1"/>
    <property type="molecule type" value="Genomic_DNA"/>
</dbReference>
<reference evidence="2 3" key="1">
    <citation type="submission" date="2018-08" db="EMBL/GenBank/DDBJ databases">
        <title>Bacillus jemisoniae sp. nov., Bacillus chryseoplanitiae sp. nov., Bacillus resnikiae sp. nov., and Bacillus frankliniae sp. nov., isolated from Viking spacecraft and associated surfaces.</title>
        <authorList>
            <person name="Seuylemezian A."/>
            <person name="Vaishampayan P."/>
        </authorList>
    </citation>
    <scope>NUCLEOTIDE SEQUENCE [LARGE SCALE GENOMIC DNA]</scope>
    <source>
        <strain evidence="2 3">MA001</strain>
    </source>
</reference>
<proteinExistence type="predicted"/>
<dbReference type="Proteomes" id="UP000266016">
    <property type="component" value="Unassembled WGS sequence"/>
</dbReference>
<name>A0A398B3W8_9BACI</name>
<evidence type="ECO:0000313" key="3">
    <source>
        <dbReference type="Proteomes" id="UP000266016"/>
    </source>
</evidence>
<keyword evidence="1" id="KW-1133">Transmembrane helix</keyword>
<keyword evidence="1" id="KW-0472">Membrane</keyword>
<keyword evidence="3" id="KW-1185">Reference proteome</keyword>
<keyword evidence="2" id="KW-0378">Hydrolase</keyword>
<gene>
    <name evidence="2" type="ORF">D1953_14780</name>
</gene>
<keyword evidence="1" id="KW-0812">Transmembrane</keyword>
<comment type="caution">
    <text evidence="2">The sequence shown here is derived from an EMBL/GenBank/DDBJ whole genome shotgun (WGS) entry which is preliminary data.</text>
</comment>
<dbReference type="RefSeq" id="WP_119117956.1">
    <property type="nucleotide sequence ID" value="NZ_QWVS01000028.1"/>
</dbReference>
<protein>
    <submittedName>
        <fullName evidence="2">Metal-dependent hydrolase</fullName>
    </submittedName>
</protein>
<evidence type="ECO:0000313" key="2">
    <source>
        <dbReference type="EMBL" id="RID84104.1"/>
    </source>
</evidence>
<dbReference type="InterPro" id="IPR007404">
    <property type="entry name" value="YdjM-like"/>
</dbReference>
<accession>A0A398B3W8</accession>
<feature type="transmembrane region" description="Helical" evidence="1">
    <location>
        <begin position="60"/>
        <end position="78"/>
    </location>
</feature>
<feature type="transmembrane region" description="Helical" evidence="1">
    <location>
        <begin position="83"/>
        <end position="102"/>
    </location>
</feature>
<feature type="transmembrane region" description="Helical" evidence="1">
    <location>
        <begin position="108"/>
        <end position="133"/>
    </location>
</feature>
<dbReference type="AlphaFoldDB" id="A0A398B3W8"/>
<sequence>MNGTAHMIVGASTGFAVAYAMQADPTTTIMFVGLGGVTALIPDMDTDGKLSNKITFSYKFARATLQLMGVLILLYSFLEHANVMRWIGVGIGVGVIVLASFLTQRMMLTLTGIGVVAAGIYIEKNWILLLGVYMIIASFVAHRSYTHSIIGVLFFGIIAYQFEASVGIEGMFLTCMLGYISHLIMDMKVFPFNKRGVRWFLPFSKKEF</sequence>
<dbReference type="GO" id="GO:0016787">
    <property type="term" value="F:hydrolase activity"/>
    <property type="evidence" value="ECO:0007669"/>
    <property type="project" value="UniProtKB-KW"/>
</dbReference>
<organism evidence="2 3">
    <name type="scientific">Peribacillus asahii</name>
    <dbReference type="NCBI Taxonomy" id="228899"/>
    <lineage>
        <taxon>Bacteria</taxon>
        <taxon>Bacillati</taxon>
        <taxon>Bacillota</taxon>
        <taxon>Bacilli</taxon>
        <taxon>Bacillales</taxon>
        <taxon>Bacillaceae</taxon>
        <taxon>Peribacillus</taxon>
    </lineage>
</organism>
<dbReference type="Pfam" id="PF04307">
    <property type="entry name" value="YdjM"/>
    <property type="match status" value="1"/>
</dbReference>